<name>A0A1B1U4J6_9HELI</name>
<feature type="region of interest" description="Disordered" evidence="1">
    <location>
        <begin position="1"/>
        <end position="48"/>
    </location>
</feature>
<protein>
    <submittedName>
        <fullName evidence="2">Uncharacterized protein</fullName>
    </submittedName>
</protein>
<dbReference type="Proteomes" id="UP000092884">
    <property type="component" value="Chromosome"/>
</dbReference>
<dbReference type="RefSeq" id="WP_066339040.1">
    <property type="nucleotide sequence ID" value="NZ_CP016503.1"/>
</dbReference>
<accession>A0A1B1U4J6</accession>
<keyword evidence="3" id="KW-1185">Reference proteome</keyword>
<evidence type="ECO:0000313" key="3">
    <source>
        <dbReference type="Proteomes" id="UP000092884"/>
    </source>
</evidence>
<dbReference type="EMBL" id="CP016503">
    <property type="protein sequence ID" value="ANV97669.1"/>
    <property type="molecule type" value="Genomic_DNA"/>
</dbReference>
<reference evidence="3" key="1">
    <citation type="submission" date="2016-07" db="EMBL/GenBank/DDBJ databases">
        <authorList>
            <person name="Florea S."/>
            <person name="Webb J.S."/>
            <person name="Jaromczyk J."/>
            <person name="Schardl C.L."/>
        </authorList>
    </citation>
    <scope>NUCLEOTIDE SEQUENCE [LARGE SCALE GENOMIC DNA]</scope>
    <source>
        <strain evidence="3">MIT 01-6242</strain>
    </source>
</reference>
<proteinExistence type="predicted"/>
<dbReference type="KEGG" id="het:BBW65_02095"/>
<organism evidence="2 3">
    <name type="scientific">Helicobacter enhydrae</name>
    <dbReference type="NCBI Taxonomy" id="222136"/>
    <lineage>
        <taxon>Bacteria</taxon>
        <taxon>Pseudomonadati</taxon>
        <taxon>Campylobacterota</taxon>
        <taxon>Epsilonproteobacteria</taxon>
        <taxon>Campylobacterales</taxon>
        <taxon>Helicobacteraceae</taxon>
        <taxon>Helicobacter</taxon>
    </lineage>
</organism>
<sequence>MTKKCASAKPIPKTSKQIKQHQRTQLLKPTPKGSPRDSRIPQKCASAKSISSKESNFLELVL</sequence>
<dbReference type="AlphaFoldDB" id="A0A1B1U4J6"/>
<gene>
    <name evidence="2" type="ORF">BBW65_02095</name>
</gene>
<evidence type="ECO:0000256" key="1">
    <source>
        <dbReference type="SAM" id="MobiDB-lite"/>
    </source>
</evidence>
<evidence type="ECO:0000313" key="2">
    <source>
        <dbReference type="EMBL" id="ANV97669.1"/>
    </source>
</evidence>